<dbReference type="GO" id="GO:0045892">
    <property type="term" value="P:negative regulation of DNA-templated transcription"/>
    <property type="evidence" value="ECO:0007669"/>
    <property type="project" value="TreeGrafter"/>
</dbReference>
<feature type="domain" description="HTH iclR-type" evidence="5">
    <location>
        <begin position="41"/>
        <end position="103"/>
    </location>
</feature>
<dbReference type="RefSeq" id="WP_171199391.1">
    <property type="nucleotide sequence ID" value="NZ_JABEND010000003.1"/>
</dbReference>
<reference evidence="7 8" key="1">
    <citation type="submission" date="2020-05" db="EMBL/GenBank/DDBJ databases">
        <title>Nakamurella sp. DB0629 isolated from air conditioner.</title>
        <authorList>
            <person name="Kim D.H."/>
            <person name="Kim D.-U."/>
        </authorList>
    </citation>
    <scope>NUCLEOTIDE SEQUENCE [LARGE SCALE GENOMIC DNA]</scope>
    <source>
        <strain evidence="7 8">DB0629</strain>
    </source>
</reference>
<name>A0A849A8B9_9ACTN</name>
<dbReference type="PANTHER" id="PTHR30136:SF24">
    <property type="entry name" value="HTH-TYPE TRANSCRIPTIONAL REPRESSOR ALLR"/>
    <property type="match status" value="1"/>
</dbReference>
<sequence length="296" mass="31217">MAKDQSASATARSGRATAQTKDHAPAGANTGGEDEAGGYRAQTLTRGLTVLRTMADVREPVTLQDLHDRTGIPKPTLVRLLAILTQEGCTVRLDDRPTYSLGPTISTIAAGVTEDLRPETLARPYLQRLTTAVGHTANLGVISDNQVLHACVVLADRPIRYIVHTGTRDLPHATGLGKALLANLPATVTAKVLDATDMVPKTDNTITDRGVLETELTKVRKDGFAYDNQEGAMGLCCFAVPVLVDGVCVAAVSVSGPAGELPRSKHNQIVSELATTAGQIASDTRLARALQAINQD</sequence>
<keyword evidence="1" id="KW-0805">Transcription regulation</keyword>
<evidence type="ECO:0000313" key="7">
    <source>
        <dbReference type="EMBL" id="NNG35753.1"/>
    </source>
</evidence>
<dbReference type="EMBL" id="JABEND010000003">
    <property type="protein sequence ID" value="NNG35753.1"/>
    <property type="molecule type" value="Genomic_DNA"/>
</dbReference>
<accession>A0A849A8B9</accession>
<feature type="compositionally biased region" description="Low complexity" evidence="4">
    <location>
        <begin position="1"/>
        <end position="19"/>
    </location>
</feature>
<dbReference type="Pfam" id="PF09339">
    <property type="entry name" value="HTH_IclR"/>
    <property type="match status" value="1"/>
</dbReference>
<dbReference type="PROSITE" id="PS51078">
    <property type="entry name" value="ICLR_ED"/>
    <property type="match status" value="1"/>
</dbReference>
<comment type="caution">
    <text evidence="7">The sequence shown here is derived from an EMBL/GenBank/DDBJ whole genome shotgun (WGS) entry which is preliminary data.</text>
</comment>
<dbReference type="InterPro" id="IPR036390">
    <property type="entry name" value="WH_DNA-bd_sf"/>
</dbReference>
<dbReference type="PANTHER" id="PTHR30136">
    <property type="entry name" value="HELIX-TURN-HELIX TRANSCRIPTIONAL REGULATOR, ICLR FAMILY"/>
    <property type="match status" value="1"/>
</dbReference>
<proteinExistence type="predicted"/>
<dbReference type="InterPro" id="IPR029016">
    <property type="entry name" value="GAF-like_dom_sf"/>
</dbReference>
<evidence type="ECO:0000256" key="1">
    <source>
        <dbReference type="ARBA" id="ARBA00023015"/>
    </source>
</evidence>
<dbReference type="InterPro" id="IPR005471">
    <property type="entry name" value="Tscrpt_reg_IclR_N"/>
</dbReference>
<dbReference type="InterPro" id="IPR036388">
    <property type="entry name" value="WH-like_DNA-bd_sf"/>
</dbReference>
<evidence type="ECO:0000313" key="8">
    <source>
        <dbReference type="Proteomes" id="UP000562984"/>
    </source>
</evidence>
<feature type="domain" description="IclR-ED" evidence="6">
    <location>
        <begin position="104"/>
        <end position="296"/>
    </location>
</feature>
<keyword evidence="8" id="KW-1185">Reference proteome</keyword>
<evidence type="ECO:0000259" key="6">
    <source>
        <dbReference type="PROSITE" id="PS51078"/>
    </source>
</evidence>
<dbReference type="SMART" id="SM00346">
    <property type="entry name" value="HTH_ICLR"/>
    <property type="match status" value="1"/>
</dbReference>
<dbReference type="SUPFAM" id="SSF46785">
    <property type="entry name" value="Winged helix' DNA-binding domain"/>
    <property type="match status" value="1"/>
</dbReference>
<dbReference type="Proteomes" id="UP000562984">
    <property type="component" value="Unassembled WGS sequence"/>
</dbReference>
<evidence type="ECO:0000256" key="3">
    <source>
        <dbReference type="ARBA" id="ARBA00023163"/>
    </source>
</evidence>
<dbReference type="PROSITE" id="PS51077">
    <property type="entry name" value="HTH_ICLR"/>
    <property type="match status" value="1"/>
</dbReference>
<gene>
    <name evidence="7" type="ORF">HKD39_08520</name>
</gene>
<keyword evidence="3" id="KW-0804">Transcription</keyword>
<dbReference type="InterPro" id="IPR014757">
    <property type="entry name" value="Tscrpt_reg_IclR_C"/>
</dbReference>
<dbReference type="SUPFAM" id="SSF55781">
    <property type="entry name" value="GAF domain-like"/>
    <property type="match status" value="1"/>
</dbReference>
<keyword evidence="2" id="KW-0238">DNA-binding</keyword>
<evidence type="ECO:0000256" key="2">
    <source>
        <dbReference type="ARBA" id="ARBA00023125"/>
    </source>
</evidence>
<dbReference type="InterPro" id="IPR050707">
    <property type="entry name" value="HTH_MetabolicPath_Reg"/>
</dbReference>
<evidence type="ECO:0000259" key="5">
    <source>
        <dbReference type="PROSITE" id="PS51077"/>
    </source>
</evidence>
<evidence type="ECO:0000256" key="4">
    <source>
        <dbReference type="SAM" id="MobiDB-lite"/>
    </source>
</evidence>
<dbReference type="AlphaFoldDB" id="A0A849A8B9"/>
<organism evidence="7 8">
    <name type="scientific">Nakamurella aerolata</name>
    <dbReference type="NCBI Taxonomy" id="1656892"/>
    <lineage>
        <taxon>Bacteria</taxon>
        <taxon>Bacillati</taxon>
        <taxon>Actinomycetota</taxon>
        <taxon>Actinomycetes</taxon>
        <taxon>Nakamurellales</taxon>
        <taxon>Nakamurellaceae</taxon>
        <taxon>Nakamurella</taxon>
    </lineage>
</organism>
<dbReference type="Gene3D" id="1.10.10.10">
    <property type="entry name" value="Winged helix-like DNA-binding domain superfamily/Winged helix DNA-binding domain"/>
    <property type="match status" value="1"/>
</dbReference>
<protein>
    <submittedName>
        <fullName evidence="7">IclR family transcriptional regulator</fullName>
    </submittedName>
</protein>
<dbReference type="GO" id="GO:0003677">
    <property type="term" value="F:DNA binding"/>
    <property type="evidence" value="ECO:0007669"/>
    <property type="project" value="UniProtKB-KW"/>
</dbReference>
<dbReference type="GO" id="GO:0003700">
    <property type="term" value="F:DNA-binding transcription factor activity"/>
    <property type="evidence" value="ECO:0007669"/>
    <property type="project" value="TreeGrafter"/>
</dbReference>
<dbReference type="Pfam" id="PF01614">
    <property type="entry name" value="IclR_C"/>
    <property type="match status" value="1"/>
</dbReference>
<dbReference type="Gene3D" id="3.30.450.40">
    <property type="match status" value="1"/>
</dbReference>
<feature type="region of interest" description="Disordered" evidence="4">
    <location>
        <begin position="1"/>
        <end position="39"/>
    </location>
</feature>